<dbReference type="InterPro" id="IPR003029">
    <property type="entry name" value="S1_domain"/>
</dbReference>
<dbReference type="InterPro" id="IPR050437">
    <property type="entry name" value="Ribos_protein_bS1-like"/>
</dbReference>
<dbReference type="InterPro" id="IPR012340">
    <property type="entry name" value="NA-bd_OB-fold"/>
</dbReference>
<dbReference type="SMART" id="SM00316">
    <property type="entry name" value="S1"/>
    <property type="match status" value="4"/>
</dbReference>
<comment type="similarity">
    <text evidence="1">Belongs to the bacterial ribosomal protein bS1 family.</text>
</comment>
<dbReference type="Pfam" id="PF00575">
    <property type="entry name" value="S1"/>
    <property type="match status" value="4"/>
</dbReference>
<dbReference type="EMBL" id="CP020370">
    <property type="protein sequence ID" value="AUB80694.1"/>
    <property type="molecule type" value="Genomic_DNA"/>
</dbReference>
<dbReference type="PANTHER" id="PTHR10724:SF7">
    <property type="entry name" value="SMALL RIBOSOMAL SUBUNIT PROTEIN BS1C"/>
    <property type="match status" value="1"/>
</dbReference>
<dbReference type="GO" id="GO:0003735">
    <property type="term" value="F:structural constituent of ribosome"/>
    <property type="evidence" value="ECO:0007669"/>
    <property type="project" value="TreeGrafter"/>
</dbReference>
<dbReference type="PROSITE" id="PS50126">
    <property type="entry name" value="S1"/>
    <property type="match status" value="4"/>
</dbReference>
<feature type="domain" description="S1 motif" evidence="6">
    <location>
        <begin position="112"/>
        <end position="179"/>
    </location>
</feature>
<dbReference type="KEGG" id="tsy:THSYN_06825"/>
<dbReference type="SUPFAM" id="SSF50249">
    <property type="entry name" value="Nucleic acid-binding proteins"/>
    <property type="match status" value="4"/>
</dbReference>
<dbReference type="RefSeq" id="WP_100918484.1">
    <property type="nucleotide sequence ID" value="NZ_CP020370.1"/>
</dbReference>
<keyword evidence="2 7" id="KW-0689">Ribosomal protein</keyword>
<feature type="region of interest" description="Disordered" evidence="5">
    <location>
        <begin position="1"/>
        <end position="26"/>
    </location>
</feature>
<comment type="function">
    <text evidence="4">Binds mRNA; thus facilitating recognition of the initiation point. It is needed to translate mRNA with a short Shine-Dalgarno (SD) purine-rich sequence.</text>
</comment>
<sequence>MSSSDSFEDLLQQFNQSQPVKQAEPKVGEKVRGTVISIGEDCAFIDLGGKTEGRMELAALRDPEGGLKVAVGDPIEAAVTGKDIEGGFLMLGSQHGHKYHGLEEVRQAYSQGLPVQGQVTGAVKGGVEVLIAGLRAFCPASQVDTRFVEDLSEYVGQRLDFRVTKIEGGRRPNLVVSRRVILEEEQRQRAAETRAQLKEGAILPGVVTSLKDYGAFVDIGGCEGMIHISELAFGHIKHPSEILRAGQAVEVAILRIEPSKDGKGRDKIALSIRALSRDPWADAVESFPVGARVTGTVSRLQPFGAFVELAPGLDGLVHISELGVERRINHPSEVLTIGDTVEATVLGVDLERRRIALTLDSSKQPSDIPDVRNYAPPKPAAKGAGAAAAKAAEPVPEKTMGSFGALLQESLNKKR</sequence>
<evidence type="ECO:0000256" key="2">
    <source>
        <dbReference type="ARBA" id="ARBA00022980"/>
    </source>
</evidence>
<gene>
    <name evidence="7" type="ORF">THSYN_06825</name>
</gene>
<proteinExistence type="inferred from homology"/>
<evidence type="ECO:0000256" key="4">
    <source>
        <dbReference type="ARBA" id="ARBA00025604"/>
    </source>
</evidence>
<reference evidence="7 8" key="1">
    <citation type="submission" date="2017-03" db="EMBL/GenBank/DDBJ databases">
        <title>Complete genome sequence of Candidatus 'Thiodictyon syntrophicum' sp. nov. strain Cad16T, a photolithoautotroph purple sulfur bacterium isolated from an alpine meromictic lake.</title>
        <authorList>
            <person name="Luedin S.M."/>
            <person name="Pothier J.F."/>
            <person name="Danza F."/>
            <person name="Storelli N."/>
            <person name="Wittwer M."/>
            <person name="Tonolla M."/>
        </authorList>
    </citation>
    <scope>NUCLEOTIDE SEQUENCE [LARGE SCALE GENOMIC DNA]</scope>
    <source>
        <strain evidence="7 8">Cad16T</strain>
    </source>
</reference>
<dbReference type="CDD" id="cd05688">
    <property type="entry name" value="S1_RPS1_repeat_ec3"/>
    <property type="match status" value="1"/>
</dbReference>
<feature type="domain" description="S1 motif" evidence="6">
    <location>
        <begin position="28"/>
        <end position="94"/>
    </location>
</feature>
<feature type="domain" description="S1 motif" evidence="6">
    <location>
        <begin position="200"/>
        <end position="273"/>
    </location>
</feature>
<dbReference type="GO" id="GO:0005840">
    <property type="term" value="C:ribosome"/>
    <property type="evidence" value="ECO:0007669"/>
    <property type="project" value="UniProtKB-KW"/>
</dbReference>
<protein>
    <submittedName>
        <fullName evidence="7">30S ribosomal protein S1</fullName>
    </submittedName>
</protein>
<organism evidence="7 8">
    <name type="scientific">Candidatus Thiodictyon syntrophicum</name>
    <dbReference type="NCBI Taxonomy" id="1166950"/>
    <lineage>
        <taxon>Bacteria</taxon>
        <taxon>Pseudomonadati</taxon>
        <taxon>Pseudomonadota</taxon>
        <taxon>Gammaproteobacteria</taxon>
        <taxon>Chromatiales</taxon>
        <taxon>Chromatiaceae</taxon>
        <taxon>Thiodictyon</taxon>
    </lineage>
</organism>
<dbReference type="PANTHER" id="PTHR10724">
    <property type="entry name" value="30S RIBOSOMAL PROTEIN S1"/>
    <property type="match status" value="1"/>
</dbReference>
<dbReference type="GO" id="GO:1990904">
    <property type="term" value="C:ribonucleoprotein complex"/>
    <property type="evidence" value="ECO:0007669"/>
    <property type="project" value="UniProtKB-KW"/>
</dbReference>
<name>A0A2K8U535_9GAMM</name>
<dbReference type="GO" id="GO:0003729">
    <property type="term" value="F:mRNA binding"/>
    <property type="evidence" value="ECO:0007669"/>
    <property type="project" value="TreeGrafter"/>
</dbReference>
<dbReference type="OrthoDB" id="9804077at2"/>
<dbReference type="Proteomes" id="UP000232638">
    <property type="component" value="Chromosome"/>
</dbReference>
<evidence type="ECO:0000313" key="7">
    <source>
        <dbReference type="EMBL" id="AUB80694.1"/>
    </source>
</evidence>
<evidence type="ECO:0000259" key="6">
    <source>
        <dbReference type="PROSITE" id="PS50126"/>
    </source>
</evidence>
<dbReference type="GO" id="GO:0006412">
    <property type="term" value="P:translation"/>
    <property type="evidence" value="ECO:0007669"/>
    <property type="project" value="TreeGrafter"/>
</dbReference>
<dbReference type="InterPro" id="IPR035104">
    <property type="entry name" value="Ribosomal_protein_S1-like"/>
</dbReference>
<dbReference type="PRINTS" id="PR00681">
    <property type="entry name" value="RIBOSOMALS1"/>
</dbReference>
<accession>A0A2K8U535</accession>
<keyword evidence="8" id="KW-1185">Reference proteome</keyword>
<dbReference type="CDD" id="cd04465">
    <property type="entry name" value="S1_RPS1_repeat_ec2_hs2"/>
    <property type="match status" value="1"/>
</dbReference>
<dbReference type="FunFam" id="2.40.50.140:FF:000103">
    <property type="entry name" value="protein RRP5 homolog"/>
    <property type="match status" value="1"/>
</dbReference>
<feature type="domain" description="S1 motif" evidence="6">
    <location>
        <begin position="290"/>
        <end position="360"/>
    </location>
</feature>
<evidence type="ECO:0000256" key="3">
    <source>
        <dbReference type="ARBA" id="ARBA00023274"/>
    </source>
</evidence>
<evidence type="ECO:0000256" key="5">
    <source>
        <dbReference type="SAM" id="MobiDB-lite"/>
    </source>
</evidence>
<keyword evidence="3" id="KW-0687">Ribonucleoprotein</keyword>
<evidence type="ECO:0000313" key="8">
    <source>
        <dbReference type="Proteomes" id="UP000232638"/>
    </source>
</evidence>
<evidence type="ECO:0000256" key="1">
    <source>
        <dbReference type="ARBA" id="ARBA00006767"/>
    </source>
</evidence>
<feature type="region of interest" description="Disordered" evidence="5">
    <location>
        <begin position="366"/>
        <end position="415"/>
    </location>
</feature>
<feature type="compositionally biased region" description="Low complexity" evidence="5">
    <location>
        <begin position="380"/>
        <end position="392"/>
    </location>
</feature>
<dbReference type="AlphaFoldDB" id="A0A2K8U535"/>
<dbReference type="Gene3D" id="2.40.50.140">
    <property type="entry name" value="Nucleic acid-binding proteins"/>
    <property type="match status" value="4"/>
</dbReference>